<dbReference type="EMBL" id="CP045899">
    <property type="protein sequence ID" value="QQP41080.1"/>
    <property type="molecule type" value="Genomic_DNA"/>
</dbReference>
<accession>A0A7T8K148</accession>
<dbReference type="AlphaFoldDB" id="A0A7T8K148"/>
<reference evidence="3" key="1">
    <citation type="submission" date="2021-01" db="EMBL/GenBank/DDBJ databases">
        <title>Caligus Genome Assembly.</title>
        <authorList>
            <person name="Gallardo-Escarate C."/>
        </authorList>
    </citation>
    <scope>NUCLEOTIDE SEQUENCE [LARGE SCALE GENOMIC DNA]</scope>
</reference>
<feature type="region of interest" description="Disordered" evidence="1">
    <location>
        <begin position="69"/>
        <end position="97"/>
    </location>
</feature>
<evidence type="ECO:0000313" key="3">
    <source>
        <dbReference type="Proteomes" id="UP000595437"/>
    </source>
</evidence>
<dbReference type="Proteomes" id="UP000595437">
    <property type="component" value="Chromosome 10"/>
</dbReference>
<keyword evidence="3" id="KW-1185">Reference proteome</keyword>
<gene>
    <name evidence="2" type="ORF">FKW44_015333</name>
</gene>
<organism evidence="2 3">
    <name type="scientific">Caligus rogercresseyi</name>
    <name type="common">Sea louse</name>
    <dbReference type="NCBI Taxonomy" id="217165"/>
    <lineage>
        <taxon>Eukaryota</taxon>
        <taxon>Metazoa</taxon>
        <taxon>Ecdysozoa</taxon>
        <taxon>Arthropoda</taxon>
        <taxon>Crustacea</taxon>
        <taxon>Multicrustacea</taxon>
        <taxon>Hexanauplia</taxon>
        <taxon>Copepoda</taxon>
        <taxon>Siphonostomatoida</taxon>
        <taxon>Caligidae</taxon>
        <taxon>Caligus</taxon>
    </lineage>
</organism>
<evidence type="ECO:0000313" key="2">
    <source>
        <dbReference type="EMBL" id="QQP41080.1"/>
    </source>
</evidence>
<feature type="non-terminal residue" evidence="2">
    <location>
        <position position="1"/>
    </location>
</feature>
<sequence>GIKLRQISRIATRMLKHNKVNQKHIHDDFQVMVDLNAVSQDVIHSCFRSNVVLEEQQREKALLERLAKESAEANEPIKTPSLLLESENEGGRIHQESHVTTSDFLDTSSLISTSKTNRIYGFYYLM</sequence>
<protein>
    <submittedName>
        <fullName evidence="2">Mitochondrial carnitine/acylcarnitine carrier protein CACLlike</fullName>
    </submittedName>
</protein>
<name>A0A7T8K148_CALRO</name>
<proteinExistence type="predicted"/>
<evidence type="ECO:0000256" key="1">
    <source>
        <dbReference type="SAM" id="MobiDB-lite"/>
    </source>
</evidence>